<reference evidence="1" key="1">
    <citation type="journal article" date="2019" name="Environ. Microbiol.">
        <title>Fungal ecological strategies reflected in gene transcription - a case study of two litter decomposers.</title>
        <authorList>
            <person name="Barbi F."/>
            <person name="Kohler A."/>
            <person name="Barry K."/>
            <person name="Baskaran P."/>
            <person name="Daum C."/>
            <person name="Fauchery L."/>
            <person name="Ihrmark K."/>
            <person name="Kuo A."/>
            <person name="LaButti K."/>
            <person name="Lipzen A."/>
            <person name="Morin E."/>
            <person name="Grigoriev I.V."/>
            <person name="Henrissat B."/>
            <person name="Lindahl B."/>
            <person name="Martin F."/>
        </authorList>
    </citation>
    <scope>NUCLEOTIDE SEQUENCE</scope>
    <source>
        <strain evidence="1">JB14</strain>
    </source>
</reference>
<evidence type="ECO:0000313" key="1">
    <source>
        <dbReference type="EMBL" id="KAE9406607.1"/>
    </source>
</evidence>
<protein>
    <submittedName>
        <fullName evidence="1">Uncharacterized protein</fullName>
    </submittedName>
</protein>
<dbReference type="AlphaFoldDB" id="A0A6A4IBY6"/>
<proteinExistence type="predicted"/>
<name>A0A6A4IBY6_9AGAR</name>
<evidence type="ECO:0000313" key="2">
    <source>
        <dbReference type="Proteomes" id="UP000799118"/>
    </source>
</evidence>
<sequence length="95" mass="9757">MTVCKITFYLFYEQSDPKWRCNSTIVGAINAPATGNLPTQMLWGSSITAARSSSNYPATAAAASQSGPSDGSPTSAIVGGAVGRGDRIVALVAVF</sequence>
<gene>
    <name evidence="1" type="ORF">BT96DRAFT_987444</name>
</gene>
<dbReference type="OrthoDB" id="1921208at2759"/>
<dbReference type="Proteomes" id="UP000799118">
    <property type="component" value="Unassembled WGS sequence"/>
</dbReference>
<accession>A0A6A4IBY6</accession>
<dbReference type="EMBL" id="ML769401">
    <property type="protein sequence ID" value="KAE9406607.1"/>
    <property type="molecule type" value="Genomic_DNA"/>
</dbReference>
<organism evidence="1 2">
    <name type="scientific">Gymnopus androsaceus JB14</name>
    <dbReference type="NCBI Taxonomy" id="1447944"/>
    <lineage>
        <taxon>Eukaryota</taxon>
        <taxon>Fungi</taxon>
        <taxon>Dikarya</taxon>
        <taxon>Basidiomycota</taxon>
        <taxon>Agaricomycotina</taxon>
        <taxon>Agaricomycetes</taxon>
        <taxon>Agaricomycetidae</taxon>
        <taxon>Agaricales</taxon>
        <taxon>Marasmiineae</taxon>
        <taxon>Omphalotaceae</taxon>
        <taxon>Gymnopus</taxon>
    </lineage>
</organism>
<keyword evidence="2" id="KW-1185">Reference proteome</keyword>